<keyword evidence="1" id="KW-1185">Reference proteome</keyword>
<accession>A0A183CQT3</accession>
<sequence>MSDNPKKVKKRLKQIFICDDVLFDVFTFCGTFELGLKMALISDRFDRLVDAHFKATGWSLGRLLIHRATDRKGAEIVKCWSRNGDEVKCRLALPQESPLPDFVIGFECLHIWFIDRSVIEFLQSICRLFDAKPINVYIGTNNNQNRSWEIIWQQIWPLINDNICTLTLSSSEPDCPELAHLRQFSPTVLGDCPKLRLIKAEFEHPLFPAEDNADASSDQALAKWLLTPRGDGLPKVLYCGFDSTEMGGLKGSFVNASEPVNFLIVFTFWDVDDDFMPFVLENTLTKERLTLTDKMLLVRCPIERDQDKWAKWEKEAAEWDWSRQWNRFSIRFNDSGIGDG</sequence>
<proteinExistence type="predicted"/>
<reference evidence="1" key="1">
    <citation type="submission" date="2014-05" db="EMBL/GenBank/DDBJ databases">
        <title>The genome and life-stage specific transcriptomes of Globodera pallida elucidate key aspects of plant parasitism by a cyst nematode.</title>
        <authorList>
            <person name="Cotton J.A."/>
            <person name="Lilley C.J."/>
            <person name="Jones L.M."/>
            <person name="Kikuchi T."/>
            <person name="Reid A.J."/>
            <person name="Thorpe P."/>
            <person name="Tsai I.J."/>
            <person name="Beasley H."/>
            <person name="Blok V."/>
            <person name="Cock P.J.A."/>
            <person name="Van den Akker S.E."/>
            <person name="Holroyd N."/>
            <person name="Hunt M."/>
            <person name="Mantelin S."/>
            <person name="Naghra H."/>
            <person name="Pain A."/>
            <person name="Palomares-Rius J.E."/>
            <person name="Zarowiecki M."/>
            <person name="Berriman M."/>
            <person name="Jones J.T."/>
            <person name="Urwin P.E."/>
        </authorList>
    </citation>
    <scope>NUCLEOTIDE SEQUENCE [LARGE SCALE GENOMIC DNA]</scope>
    <source>
        <strain evidence="1">Lindley</strain>
    </source>
</reference>
<reference evidence="2" key="2">
    <citation type="submission" date="2016-06" db="UniProtKB">
        <authorList>
            <consortium name="WormBaseParasite"/>
        </authorList>
    </citation>
    <scope>IDENTIFICATION</scope>
</reference>
<evidence type="ECO:0000313" key="1">
    <source>
        <dbReference type="Proteomes" id="UP000050741"/>
    </source>
</evidence>
<name>A0A183CQT3_GLOPA</name>
<dbReference type="WBParaSite" id="GPLIN_001524100">
    <property type="protein sequence ID" value="GPLIN_001524100"/>
    <property type="gene ID" value="GPLIN_001524100"/>
</dbReference>
<protein>
    <submittedName>
        <fullName evidence="2">F-box domain-containing protein</fullName>
    </submittedName>
</protein>
<evidence type="ECO:0000313" key="2">
    <source>
        <dbReference type="WBParaSite" id="GPLIN_001524100"/>
    </source>
</evidence>
<organism evidence="1 2">
    <name type="scientific">Globodera pallida</name>
    <name type="common">Potato cyst nematode worm</name>
    <name type="synonym">Heterodera pallida</name>
    <dbReference type="NCBI Taxonomy" id="36090"/>
    <lineage>
        <taxon>Eukaryota</taxon>
        <taxon>Metazoa</taxon>
        <taxon>Ecdysozoa</taxon>
        <taxon>Nematoda</taxon>
        <taxon>Chromadorea</taxon>
        <taxon>Rhabditida</taxon>
        <taxon>Tylenchina</taxon>
        <taxon>Tylenchomorpha</taxon>
        <taxon>Tylenchoidea</taxon>
        <taxon>Heteroderidae</taxon>
        <taxon>Heteroderinae</taxon>
        <taxon>Globodera</taxon>
    </lineage>
</organism>
<dbReference type="Proteomes" id="UP000050741">
    <property type="component" value="Unassembled WGS sequence"/>
</dbReference>
<dbReference type="AlphaFoldDB" id="A0A183CQT3"/>